<keyword evidence="2" id="KW-1185">Reference proteome</keyword>
<dbReference type="EMBL" id="SKCS01000282">
    <property type="protein sequence ID" value="TNN11853.1"/>
    <property type="molecule type" value="Genomic_DNA"/>
</dbReference>
<organism evidence="1 2">
    <name type="scientific">Schistosoma japonicum</name>
    <name type="common">Blood fluke</name>
    <dbReference type="NCBI Taxonomy" id="6182"/>
    <lineage>
        <taxon>Eukaryota</taxon>
        <taxon>Metazoa</taxon>
        <taxon>Spiralia</taxon>
        <taxon>Lophotrochozoa</taxon>
        <taxon>Platyhelminthes</taxon>
        <taxon>Trematoda</taxon>
        <taxon>Digenea</taxon>
        <taxon>Strigeidida</taxon>
        <taxon>Schistosomatoidea</taxon>
        <taxon>Schistosomatidae</taxon>
        <taxon>Schistosoma</taxon>
    </lineage>
</organism>
<evidence type="ECO:0000313" key="2">
    <source>
        <dbReference type="Proteomes" id="UP000311919"/>
    </source>
</evidence>
<accession>A0A4Z2D5T8</accession>
<dbReference type="Proteomes" id="UP000311919">
    <property type="component" value="Unassembled WGS sequence"/>
</dbReference>
<gene>
    <name evidence="1" type="ORF">EWB00_004328</name>
</gene>
<feature type="non-terminal residue" evidence="1">
    <location>
        <position position="1"/>
    </location>
</feature>
<proteinExistence type="predicted"/>
<feature type="non-terminal residue" evidence="1">
    <location>
        <position position="111"/>
    </location>
</feature>
<evidence type="ECO:0000313" key="1">
    <source>
        <dbReference type="EMBL" id="TNN11853.1"/>
    </source>
</evidence>
<reference evidence="1 2" key="1">
    <citation type="submission" date="2019-03" db="EMBL/GenBank/DDBJ databases">
        <title>An improved genome assembly of the fluke Schistosoma japonicum.</title>
        <authorList>
            <person name="Hu W."/>
            <person name="Luo F."/>
            <person name="Yin M."/>
            <person name="Mo X."/>
            <person name="Sun C."/>
            <person name="Wu Q."/>
            <person name="Zhu B."/>
            <person name="Xiang M."/>
            <person name="Wang J."/>
            <person name="Wang Y."/>
            <person name="Zhang T."/>
            <person name="Xu B."/>
            <person name="Zheng H."/>
            <person name="Feng Z."/>
        </authorList>
    </citation>
    <scope>NUCLEOTIDE SEQUENCE [LARGE SCALE GENOMIC DNA]</scope>
    <source>
        <strain evidence="1">HuSjv2</strain>
        <tissue evidence="1">Worms</tissue>
    </source>
</reference>
<sequence length="111" mass="12709">EKLGETMLLFLYFNWSLLWSSTLTSWSSLIYVGICNTKCYLVEDTCYGVEEMSHKLHWASVSSEVSWIGNFSRRHSEVNRFINGYKQIRALLNIVVNVGGTSGCLFCIKQV</sequence>
<comment type="caution">
    <text evidence="1">The sequence shown here is derived from an EMBL/GenBank/DDBJ whole genome shotgun (WGS) entry which is preliminary data.</text>
</comment>
<name>A0A4Z2D5T8_SCHJA</name>
<protein>
    <submittedName>
        <fullName evidence="1">Uncharacterized protein</fullName>
    </submittedName>
</protein>
<dbReference type="AlphaFoldDB" id="A0A4Z2D5T8"/>